<name>A0A7C3ZXE6_9CYAN</name>
<evidence type="ECO:0000313" key="1">
    <source>
        <dbReference type="EMBL" id="HGG01828.1"/>
    </source>
</evidence>
<sequence length="281" mass="29979">MAPSESGNLLHEEKRGKFMLVLSEKQLLRGTVGLGLTLGTVLLCSHVASAATFGVSWDDGSANSLQDHLDALTVSGPNIDTVGGQTGFERFTNTATGGSVSTFMFEIAGFASTNKFGVYNQSGQKAELFGGINDVSDQALISFNNGDLGVTRIPWAPGNSTGLSQSIYNGFGNVFGFYLERGDGTTFYTEKSRNGGYEQAVVYQGNNATTLQIPGKSPGLFTDNEFIIAFEDLWLGSNTDRDYQDMVIMVESVKPVPEPATILGLGLIGGALTLTRRRKNS</sequence>
<reference evidence="1" key="1">
    <citation type="journal article" date="2020" name="mSystems">
        <title>Genome- and Community-Level Interaction Insights into Carbon Utilization and Element Cycling Functions of Hydrothermarchaeota in Hydrothermal Sediment.</title>
        <authorList>
            <person name="Zhou Z."/>
            <person name="Liu Y."/>
            <person name="Xu W."/>
            <person name="Pan J."/>
            <person name="Luo Z.H."/>
            <person name="Li M."/>
        </authorList>
    </citation>
    <scope>NUCLEOTIDE SEQUENCE [LARGE SCALE GENOMIC DNA]</scope>
    <source>
        <strain evidence="1">SpSt-374</strain>
    </source>
</reference>
<protein>
    <submittedName>
        <fullName evidence="1">DUF4114 domain-containing protein</fullName>
    </submittedName>
</protein>
<comment type="caution">
    <text evidence="1">The sequence shown here is derived from an EMBL/GenBank/DDBJ whole genome shotgun (WGS) entry which is preliminary data.</text>
</comment>
<dbReference type="NCBIfam" id="TIGR02595">
    <property type="entry name" value="PEP_CTERM"/>
    <property type="match status" value="1"/>
</dbReference>
<dbReference type="InterPro" id="IPR013424">
    <property type="entry name" value="Ice-binding_C"/>
</dbReference>
<accession>A0A7C3ZXE6</accession>
<dbReference type="EMBL" id="DSPX01000146">
    <property type="protein sequence ID" value="HGG01828.1"/>
    <property type="molecule type" value="Genomic_DNA"/>
</dbReference>
<dbReference type="AlphaFoldDB" id="A0A7C3ZXE6"/>
<proteinExistence type="predicted"/>
<organism evidence="1">
    <name type="scientific">Planktothricoides sp. SpSt-374</name>
    <dbReference type="NCBI Taxonomy" id="2282167"/>
    <lineage>
        <taxon>Bacteria</taxon>
        <taxon>Bacillati</taxon>
        <taxon>Cyanobacteriota</taxon>
        <taxon>Cyanophyceae</taxon>
        <taxon>Oscillatoriophycideae</taxon>
        <taxon>Oscillatoriales</taxon>
        <taxon>Oscillatoriaceae</taxon>
        <taxon>Planktothricoides</taxon>
    </lineage>
</organism>
<gene>
    <name evidence="1" type="ORF">ENR15_14565</name>
</gene>